<comment type="caution">
    <text evidence="1">The sequence shown here is derived from an EMBL/GenBank/DDBJ whole genome shotgun (WGS) entry which is preliminary data.</text>
</comment>
<evidence type="ECO:0000313" key="1">
    <source>
        <dbReference type="EMBL" id="KAI4384546.1"/>
    </source>
</evidence>
<dbReference type="EMBL" id="CM042881">
    <property type="protein sequence ID" value="KAI4384546.1"/>
    <property type="molecule type" value="Genomic_DNA"/>
</dbReference>
<organism evidence="1 2">
    <name type="scientific">Melastoma candidum</name>
    <dbReference type="NCBI Taxonomy" id="119954"/>
    <lineage>
        <taxon>Eukaryota</taxon>
        <taxon>Viridiplantae</taxon>
        <taxon>Streptophyta</taxon>
        <taxon>Embryophyta</taxon>
        <taxon>Tracheophyta</taxon>
        <taxon>Spermatophyta</taxon>
        <taxon>Magnoliopsida</taxon>
        <taxon>eudicotyledons</taxon>
        <taxon>Gunneridae</taxon>
        <taxon>Pentapetalae</taxon>
        <taxon>rosids</taxon>
        <taxon>malvids</taxon>
        <taxon>Myrtales</taxon>
        <taxon>Melastomataceae</taxon>
        <taxon>Melastomatoideae</taxon>
        <taxon>Melastomateae</taxon>
        <taxon>Melastoma</taxon>
    </lineage>
</organism>
<dbReference type="Proteomes" id="UP001057402">
    <property type="component" value="Chromosome 2"/>
</dbReference>
<gene>
    <name evidence="1" type="ORF">MLD38_002687</name>
</gene>
<protein>
    <submittedName>
        <fullName evidence="1">Uncharacterized protein</fullName>
    </submittedName>
</protein>
<proteinExistence type="predicted"/>
<accession>A0ACB9S384</accession>
<sequence length="186" mass="20470">MWPLRKIYTSGHGHRRSPRSRSFQCSSFKDILSLCDDHPLPLQPDSPASPPSLSHVFHRIRIYASPLSENPHGPVIFYLTSLTAVRKTFEDCLAVRSILQGYGVAIDERDLFLDSRYVEELRELLGAGRREDFSLPCVFVGGCCVGGAEEVRRLDESGELRAVIEGFPPSSNPGTCSGAAGRPIGL</sequence>
<evidence type="ECO:0000313" key="2">
    <source>
        <dbReference type="Proteomes" id="UP001057402"/>
    </source>
</evidence>
<name>A0ACB9S384_9MYRT</name>
<keyword evidence="2" id="KW-1185">Reference proteome</keyword>
<reference evidence="2" key="1">
    <citation type="journal article" date="2023" name="Front. Plant Sci.">
        <title>Chromosomal-level genome assembly of Melastoma candidum provides insights into trichome evolution.</title>
        <authorList>
            <person name="Zhong Y."/>
            <person name="Wu W."/>
            <person name="Sun C."/>
            <person name="Zou P."/>
            <person name="Liu Y."/>
            <person name="Dai S."/>
            <person name="Zhou R."/>
        </authorList>
    </citation>
    <scope>NUCLEOTIDE SEQUENCE [LARGE SCALE GENOMIC DNA]</scope>
</reference>